<dbReference type="EMBL" id="GGEC01036161">
    <property type="protein sequence ID" value="MBX16645.1"/>
    <property type="molecule type" value="Transcribed_RNA"/>
</dbReference>
<protein>
    <submittedName>
        <fullName evidence="3">Auxin-repressed 12.5 kDa protein</fullName>
    </submittedName>
    <submittedName>
        <fullName evidence="2">Auxin-repressed protein</fullName>
    </submittedName>
</protein>
<accession>A0A2P2LF87</accession>
<evidence type="ECO:0000313" key="3">
    <source>
        <dbReference type="EMBL" id="MBX16645.1"/>
    </source>
</evidence>
<organism evidence="2">
    <name type="scientific">Rhizophora mucronata</name>
    <name type="common">Asiatic mangrove</name>
    <dbReference type="NCBI Taxonomy" id="61149"/>
    <lineage>
        <taxon>Eukaryota</taxon>
        <taxon>Viridiplantae</taxon>
        <taxon>Streptophyta</taxon>
        <taxon>Embryophyta</taxon>
        <taxon>Tracheophyta</taxon>
        <taxon>Spermatophyta</taxon>
        <taxon>Magnoliopsida</taxon>
        <taxon>eudicotyledons</taxon>
        <taxon>Gunneridae</taxon>
        <taxon>Pentapetalae</taxon>
        <taxon>rosids</taxon>
        <taxon>fabids</taxon>
        <taxon>Malpighiales</taxon>
        <taxon>Rhizophoraceae</taxon>
        <taxon>Rhizophora</taxon>
    </lineage>
</organism>
<reference evidence="2" key="1">
    <citation type="submission" date="2018-02" db="EMBL/GenBank/DDBJ databases">
        <title>Rhizophora mucronata_Transcriptome.</title>
        <authorList>
            <person name="Meera S.P."/>
            <person name="Sreeshan A."/>
            <person name="Augustine A."/>
        </authorList>
    </citation>
    <scope>NUCLEOTIDE SEQUENCE</scope>
    <source>
        <tissue evidence="2">Leaf</tissue>
    </source>
</reference>
<proteinExistence type="predicted"/>
<name>A0A2P2LF87_RHIMU</name>
<dbReference type="EMBL" id="GGEC01036160">
    <property type="protein sequence ID" value="MBX16644.1"/>
    <property type="molecule type" value="Transcribed_RNA"/>
</dbReference>
<dbReference type="AlphaFoldDB" id="A0A2P2LF87"/>
<evidence type="ECO:0000313" key="2">
    <source>
        <dbReference type="EMBL" id="MBX16644.1"/>
    </source>
</evidence>
<feature type="compositionally biased region" description="Basic and acidic residues" evidence="1">
    <location>
        <begin position="83"/>
        <end position="94"/>
    </location>
</feature>
<feature type="region of interest" description="Disordered" evidence="1">
    <location>
        <begin position="66"/>
        <end position="94"/>
    </location>
</feature>
<evidence type="ECO:0000256" key="1">
    <source>
        <dbReference type="SAM" id="MobiDB-lite"/>
    </source>
</evidence>
<sequence>MEDLYHLYPRSVALVQDIETYFIHKKNSKCSSQQRSTTLTGLHKLSIRQALAQKLKIVASQIVGLKRRKHGSRHNNPVKTTRAKSEKDTIYMAS</sequence>